<feature type="compositionally biased region" description="Basic and acidic residues" evidence="1">
    <location>
        <begin position="83"/>
        <end position="94"/>
    </location>
</feature>
<reference evidence="2 3" key="1">
    <citation type="submission" date="2015-04" db="EMBL/GenBank/DDBJ databases">
        <title>Complete genome sequence of Schizopora paradoxa KUC8140, a cosmopolitan wood degrader in East Asia.</title>
        <authorList>
            <consortium name="DOE Joint Genome Institute"/>
            <person name="Min B."/>
            <person name="Park H."/>
            <person name="Jang Y."/>
            <person name="Kim J.-J."/>
            <person name="Kim K.H."/>
            <person name="Pangilinan J."/>
            <person name="Lipzen A."/>
            <person name="Riley R."/>
            <person name="Grigoriev I.V."/>
            <person name="Spatafora J.W."/>
            <person name="Choi I.-G."/>
        </authorList>
    </citation>
    <scope>NUCLEOTIDE SEQUENCE [LARGE SCALE GENOMIC DNA]</scope>
    <source>
        <strain evidence="2 3">KUC8140</strain>
    </source>
</reference>
<feature type="compositionally biased region" description="Polar residues" evidence="1">
    <location>
        <begin position="160"/>
        <end position="169"/>
    </location>
</feature>
<evidence type="ECO:0000313" key="2">
    <source>
        <dbReference type="EMBL" id="KLO19662.1"/>
    </source>
</evidence>
<dbReference type="InParanoid" id="A0A0H2S629"/>
<evidence type="ECO:0000256" key="1">
    <source>
        <dbReference type="SAM" id="MobiDB-lite"/>
    </source>
</evidence>
<sequence>MSVSDGRGERGQPLSLVPSSPSLVEVRADLSYIYISCISRLSSVLWHELAILVIMSLPQPPHPSTSGPTTTPATDATIPTLDPHQETKPDYSKPEFADDRAYMASLHVPEDKIVEALSAMWDKAHGDRIKVWDEAIQKNSSTIGQPQTEVSGNPHAGPTGMTNGQQDVPPNTPTPRAVPIYSASASRSFSANQGSYPVDPMGPNKITYVVLDRSRPRPTDNLPPFANIVYVSMQTPGAYLPLFYLTAEGRRKADQKRLNTSATYDLATGRPHRPQELKEEECKRDAELTLDQIREAGVQFCDFVERNRWGGPDHEGEPDPVGLMFFDFFYNIDQHPFRNLTGDGEFGPQALALYAENTRKRWHMDINRGKPIYPIEEVKDDALKGCQDLLIKEERQQLLT</sequence>
<keyword evidence="3" id="KW-1185">Reference proteome</keyword>
<feature type="region of interest" description="Disordered" evidence="1">
    <location>
        <begin position="59"/>
        <end position="94"/>
    </location>
</feature>
<organism evidence="2 3">
    <name type="scientific">Schizopora paradoxa</name>
    <dbReference type="NCBI Taxonomy" id="27342"/>
    <lineage>
        <taxon>Eukaryota</taxon>
        <taxon>Fungi</taxon>
        <taxon>Dikarya</taxon>
        <taxon>Basidiomycota</taxon>
        <taxon>Agaricomycotina</taxon>
        <taxon>Agaricomycetes</taxon>
        <taxon>Hymenochaetales</taxon>
        <taxon>Schizoporaceae</taxon>
        <taxon>Schizopora</taxon>
    </lineage>
</organism>
<feature type="non-terminal residue" evidence="2">
    <location>
        <position position="400"/>
    </location>
</feature>
<dbReference type="Proteomes" id="UP000053477">
    <property type="component" value="Unassembled WGS sequence"/>
</dbReference>
<dbReference type="EMBL" id="KQ085885">
    <property type="protein sequence ID" value="KLO19662.1"/>
    <property type="molecule type" value="Genomic_DNA"/>
</dbReference>
<accession>A0A0H2S629</accession>
<proteinExistence type="predicted"/>
<dbReference type="OrthoDB" id="3037913at2759"/>
<feature type="compositionally biased region" description="Polar residues" evidence="1">
    <location>
        <begin position="139"/>
        <end position="151"/>
    </location>
</feature>
<feature type="region of interest" description="Disordered" evidence="1">
    <location>
        <begin position="139"/>
        <end position="178"/>
    </location>
</feature>
<feature type="compositionally biased region" description="Low complexity" evidence="1">
    <location>
        <begin position="64"/>
        <end position="82"/>
    </location>
</feature>
<protein>
    <submittedName>
        <fullName evidence="2">Uncharacterized protein</fullName>
    </submittedName>
</protein>
<gene>
    <name evidence="2" type="ORF">SCHPADRAFT_924298</name>
</gene>
<evidence type="ECO:0000313" key="3">
    <source>
        <dbReference type="Proteomes" id="UP000053477"/>
    </source>
</evidence>
<name>A0A0H2S629_9AGAM</name>
<dbReference type="AlphaFoldDB" id="A0A0H2S629"/>